<evidence type="ECO:0000313" key="9">
    <source>
        <dbReference type="Proteomes" id="UP000093807"/>
    </source>
</evidence>
<evidence type="ECO:0000313" key="8">
    <source>
        <dbReference type="EMBL" id="OAZ05120.1"/>
    </source>
</evidence>
<protein>
    <submittedName>
        <fullName evidence="8">Lipid A biosynthesis lauroyl acyltransferase</fullName>
        <ecNumber evidence="8">2.3.1.-</ecNumber>
    </submittedName>
</protein>
<dbReference type="PANTHER" id="PTHR30606:SF10">
    <property type="entry name" value="PHOSPHATIDYLINOSITOL MANNOSIDE ACYLTRANSFERASE"/>
    <property type="match status" value="1"/>
</dbReference>
<dbReference type="GO" id="GO:0009247">
    <property type="term" value="P:glycolipid biosynthetic process"/>
    <property type="evidence" value="ECO:0007669"/>
    <property type="project" value="UniProtKB-ARBA"/>
</dbReference>
<keyword evidence="7" id="KW-0812">Transmembrane</keyword>
<evidence type="ECO:0000256" key="1">
    <source>
        <dbReference type="ARBA" id="ARBA00004533"/>
    </source>
</evidence>
<dbReference type="GO" id="GO:0005886">
    <property type="term" value="C:plasma membrane"/>
    <property type="evidence" value="ECO:0007669"/>
    <property type="project" value="UniProtKB-SubCell"/>
</dbReference>
<evidence type="ECO:0000256" key="6">
    <source>
        <dbReference type="ARBA" id="ARBA00023315"/>
    </source>
</evidence>
<comment type="caution">
    <text evidence="8">The sequence shown here is derived from an EMBL/GenBank/DDBJ whole genome shotgun (WGS) entry which is preliminary data.</text>
</comment>
<evidence type="ECO:0000256" key="4">
    <source>
        <dbReference type="ARBA" id="ARBA00022679"/>
    </source>
</evidence>
<dbReference type="RefSeq" id="WP_064714801.1">
    <property type="nucleotide sequence ID" value="NZ_JMTM01000017.1"/>
</dbReference>
<dbReference type="EC" id="2.3.1.-" evidence="8"/>
<dbReference type="PATRIC" id="fig|29536.5.peg.1000"/>
<proteinExistence type="predicted"/>
<keyword evidence="7" id="KW-1133">Transmembrane helix</keyword>
<evidence type="ECO:0000256" key="2">
    <source>
        <dbReference type="ARBA" id="ARBA00022475"/>
    </source>
</evidence>
<dbReference type="GO" id="GO:0016746">
    <property type="term" value="F:acyltransferase activity"/>
    <property type="evidence" value="ECO:0007669"/>
    <property type="project" value="UniProtKB-KW"/>
</dbReference>
<gene>
    <name evidence="8" type="primary">htrB</name>
    <name evidence="8" type="ORF">FLB_09710</name>
</gene>
<organism evidence="8 9">
    <name type="scientific">Flavobacterium succinicans</name>
    <dbReference type="NCBI Taxonomy" id="29536"/>
    <lineage>
        <taxon>Bacteria</taxon>
        <taxon>Pseudomonadati</taxon>
        <taxon>Bacteroidota</taxon>
        <taxon>Flavobacteriia</taxon>
        <taxon>Flavobacteriales</taxon>
        <taxon>Flavobacteriaceae</taxon>
        <taxon>Flavobacterium</taxon>
    </lineage>
</organism>
<dbReference type="OrthoDB" id="9801955at2"/>
<dbReference type="Pfam" id="PF03279">
    <property type="entry name" value="Lip_A_acyltrans"/>
    <property type="match status" value="1"/>
</dbReference>
<sequence length="289" mass="34806">MQFLVYIIVFPILWIISILPFRIFYWFSNLIYLIVYRIIGYRKKTVRENMALALPHLSSNERLVLEKKFYKHMCDMFLEMVKTLTISHKEMDKRFKITNIELVKEFEDKGKSTILLTSHYGSWEWLMTLNNQTKFYGIGVYKKIANKYFDQLVRDIRSKFNAELVETRQTIPLMRENEKTGKLCMYGLVSDQSPKLNRAFHWHHFMGIDVPVHTGAEMLAKRYDLSVLFVDVKKVKRGYYEATFINITEDARSIPDFEITERFLQLVEKQILDAPEYYLWTHKRWKHRR</sequence>
<dbReference type="CDD" id="cd07984">
    <property type="entry name" value="LPLAT_LABLAT-like"/>
    <property type="match status" value="1"/>
</dbReference>
<keyword evidence="3" id="KW-0997">Cell inner membrane</keyword>
<dbReference type="AlphaFoldDB" id="A0A199XU01"/>
<keyword evidence="2" id="KW-1003">Cell membrane</keyword>
<dbReference type="Proteomes" id="UP000093807">
    <property type="component" value="Unassembled WGS sequence"/>
</dbReference>
<keyword evidence="9" id="KW-1185">Reference proteome</keyword>
<dbReference type="PIRSF" id="PIRSF026649">
    <property type="entry name" value="MsbB"/>
    <property type="match status" value="1"/>
</dbReference>
<keyword evidence="4 8" id="KW-0808">Transferase</keyword>
<accession>A0A199XU01</accession>
<reference evidence="8 9" key="1">
    <citation type="submission" date="2016-06" db="EMBL/GenBank/DDBJ databases">
        <title>Draft genome sequence of Flavobacterium succinicans strain DD5b.</title>
        <authorList>
            <person name="Poehlein A."/>
            <person name="Daniel R."/>
            <person name="Simeonova D.D."/>
        </authorList>
    </citation>
    <scope>NUCLEOTIDE SEQUENCE [LARGE SCALE GENOMIC DNA]</scope>
    <source>
        <strain evidence="8 9">DD5b</strain>
    </source>
</reference>
<keyword evidence="5 7" id="KW-0472">Membrane</keyword>
<dbReference type="InterPro" id="IPR004960">
    <property type="entry name" value="LipA_acyltrans"/>
</dbReference>
<keyword evidence="6 8" id="KW-0012">Acyltransferase</keyword>
<evidence type="ECO:0000256" key="5">
    <source>
        <dbReference type="ARBA" id="ARBA00023136"/>
    </source>
</evidence>
<feature type="transmembrane region" description="Helical" evidence="7">
    <location>
        <begin position="6"/>
        <end position="35"/>
    </location>
</feature>
<evidence type="ECO:0000256" key="7">
    <source>
        <dbReference type="SAM" id="Phobius"/>
    </source>
</evidence>
<dbReference type="PANTHER" id="PTHR30606">
    <property type="entry name" value="LIPID A BIOSYNTHESIS LAUROYL ACYLTRANSFERASE"/>
    <property type="match status" value="1"/>
</dbReference>
<comment type="subcellular location">
    <subcellularLocation>
        <location evidence="1">Cell inner membrane</location>
    </subcellularLocation>
</comment>
<evidence type="ECO:0000256" key="3">
    <source>
        <dbReference type="ARBA" id="ARBA00022519"/>
    </source>
</evidence>
<name>A0A199XU01_9FLAO</name>
<dbReference type="EMBL" id="JMTM01000017">
    <property type="protein sequence ID" value="OAZ05120.1"/>
    <property type="molecule type" value="Genomic_DNA"/>
</dbReference>